<sequence length="205" mass="23400">MAENTDFNEDISNVNLTGYLDTDDDDGDDDDVENVENTDHTDDVNNTVQIDEGSMDIQPCEDENISDFHIDNNFENCESEEAGLDEQVIQGFLKHLLQLQEQAEKKKKENRLIPCVSNFMKLDFDQRSQQISPTITQHLLHVCGLIVRDKLGIKIDHGDRGVLEHITSKDCPKKDIKFTLVEDMRIHGYIRKAVRQLEVAKKSNG</sequence>
<name>A0A6S7H3J4_PARCT</name>
<dbReference type="AlphaFoldDB" id="A0A6S7H3J4"/>
<feature type="region of interest" description="Disordered" evidence="1">
    <location>
        <begin position="1"/>
        <end position="49"/>
    </location>
</feature>
<reference evidence="2" key="1">
    <citation type="submission" date="2020-04" db="EMBL/GenBank/DDBJ databases">
        <authorList>
            <person name="Alioto T."/>
            <person name="Alioto T."/>
            <person name="Gomez Garrido J."/>
        </authorList>
    </citation>
    <scope>NUCLEOTIDE SEQUENCE</scope>
    <source>
        <strain evidence="2">A484AB</strain>
    </source>
</reference>
<dbReference type="EMBL" id="CACRXK020003088">
    <property type="protein sequence ID" value="CAB3997392.1"/>
    <property type="molecule type" value="Genomic_DNA"/>
</dbReference>
<accession>A0A6S7H3J4</accession>
<dbReference type="Proteomes" id="UP001152795">
    <property type="component" value="Unassembled WGS sequence"/>
</dbReference>
<evidence type="ECO:0000313" key="2">
    <source>
        <dbReference type="EMBL" id="CAB3997392.1"/>
    </source>
</evidence>
<keyword evidence="3" id="KW-1185">Reference proteome</keyword>
<protein>
    <submittedName>
        <fullName evidence="2">Uncharacterized protein</fullName>
    </submittedName>
</protein>
<evidence type="ECO:0000313" key="3">
    <source>
        <dbReference type="Proteomes" id="UP001152795"/>
    </source>
</evidence>
<organism evidence="2 3">
    <name type="scientific">Paramuricea clavata</name>
    <name type="common">Red gorgonian</name>
    <name type="synonym">Violescent sea-whip</name>
    <dbReference type="NCBI Taxonomy" id="317549"/>
    <lineage>
        <taxon>Eukaryota</taxon>
        <taxon>Metazoa</taxon>
        <taxon>Cnidaria</taxon>
        <taxon>Anthozoa</taxon>
        <taxon>Octocorallia</taxon>
        <taxon>Malacalcyonacea</taxon>
        <taxon>Plexauridae</taxon>
        <taxon>Paramuricea</taxon>
    </lineage>
</organism>
<proteinExistence type="predicted"/>
<feature type="compositionally biased region" description="Acidic residues" evidence="1">
    <location>
        <begin position="21"/>
        <end position="36"/>
    </location>
</feature>
<comment type="caution">
    <text evidence="2">The sequence shown here is derived from an EMBL/GenBank/DDBJ whole genome shotgun (WGS) entry which is preliminary data.</text>
</comment>
<evidence type="ECO:0000256" key="1">
    <source>
        <dbReference type="SAM" id="MobiDB-lite"/>
    </source>
</evidence>
<gene>
    <name evidence="2" type="ORF">PACLA_8A033174</name>
</gene>